<keyword evidence="18" id="KW-1185">Reference proteome</keyword>
<evidence type="ECO:0000256" key="1">
    <source>
        <dbReference type="ARBA" id="ARBA00000077"/>
    </source>
</evidence>
<evidence type="ECO:0000256" key="9">
    <source>
        <dbReference type="ARBA" id="ARBA00022722"/>
    </source>
</evidence>
<dbReference type="GO" id="GO:0000287">
    <property type="term" value="F:magnesium ion binding"/>
    <property type="evidence" value="ECO:0007669"/>
    <property type="project" value="UniProtKB-UniRule"/>
</dbReference>
<dbReference type="GO" id="GO:0032299">
    <property type="term" value="C:ribonuclease H2 complex"/>
    <property type="evidence" value="ECO:0007669"/>
    <property type="project" value="TreeGrafter"/>
</dbReference>
<keyword evidence="9 14" id="KW-0540">Nuclease</keyword>
<dbReference type="EC" id="3.1.26.4" evidence="6 14"/>
<evidence type="ECO:0000259" key="16">
    <source>
        <dbReference type="PROSITE" id="PS51975"/>
    </source>
</evidence>
<evidence type="ECO:0000256" key="2">
    <source>
        <dbReference type="ARBA" id="ARBA00001946"/>
    </source>
</evidence>
<evidence type="ECO:0000256" key="4">
    <source>
        <dbReference type="ARBA" id="ARBA00004496"/>
    </source>
</evidence>
<evidence type="ECO:0000256" key="6">
    <source>
        <dbReference type="ARBA" id="ARBA00012180"/>
    </source>
</evidence>
<keyword evidence="12 14" id="KW-0378">Hydrolase</keyword>
<dbReference type="NCBIfam" id="TIGR00716">
    <property type="entry name" value="rnhC"/>
    <property type="match status" value="1"/>
</dbReference>
<evidence type="ECO:0000256" key="13">
    <source>
        <dbReference type="ARBA" id="ARBA00022842"/>
    </source>
</evidence>
<dbReference type="PANTHER" id="PTHR10954">
    <property type="entry name" value="RIBONUCLEASE H2 SUBUNIT A"/>
    <property type="match status" value="1"/>
</dbReference>
<dbReference type="GO" id="GO:0003723">
    <property type="term" value="F:RNA binding"/>
    <property type="evidence" value="ECO:0007669"/>
    <property type="project" value="UniProtKB-UniRule"/>
</dbReference>
<dbReference type="PANTHER" id="PTHR10954:SF23">
    <property type="entry name" value="RIBONUCLEASE"/>
    <property type="match status" value="1"/>
</dbReference>
<evidence type="ECO:0000256" key="14">
    <source>
        <dbReference type="HAMAP-Rule" id="MF_00053"/>
    </source>
</evidence>
<dbReference type="GO" id="GO:0005737">
    <property type="term" value="C:cytoplasm"/>
    <property type="evidence" value="ECO:0007669"/>
    <property type="project" value="UniProtKB-SubCell"/>
</dbReference>
<evidence type="ECO:0000256" key="15">
    <source>
        <dbReference type="PROSITE-ProRule" id="PRU01319"/>
    </source>
</evidence>
<evidence type="ECO:0000256" key="12">
    <source>
        <dbReference type="ARBA" id="ARBA00022801"/>
    </source>
</evidence>
<evidence type="ECO:0000256" key="10">
    <source>
        <dbReference type="ARBA" id="ARBA00022723"/>
    </source>
</evidence>
<feature type="binding site" evidence="14 15">
    <location>
        <position position="112"/>
    </location>
    <ligand>
        <name>a divalent metal cation</name>
        <dbReference type="ChEBI" id="CHEBI:60240"/>
    </ligand>
</feature>
<evidence type="ECO:0000256" key="8">
    <source>
        <dbReference type="ARBA" id="ARBA00022490"/>
    </source>
</evidence>
<keyword evidence="11 14" id="KW-0255">Endonuclease</keyword>
<dbReference type="SUPFAM" id="SSF53098">
    <property type="entry name" value="Ribonuclease H-like"/>
    <property type="match status" value="1"/>
</dbReference>
<dbReference type="FunFam" id="3.30.420.10:FF:000047">
    <property type="entry name" value="Ribonuclease HIII"/>
    <property type="match status" value="1"/>
</dbReference>
<dbReference type="Pfam" id="PF11858">
    <property type="entry name" value="DUF3378"/>
    <property type="match status" value="1"/>
</dbReference>
<dbReference type="HAMAP" id="MF_00053">
    <property type="entry name" value="RNase_HIII"/>
    <property type="match status" value="1"/>
</dbReference>
<organism evidence="17 18">
    <name type="scientific">Savagea serpentis</name>
    <dbReference type="NCBI Taxonomy" id="2785297"/>
    <lineage>
        <taxon>Bacteria</taxon>
        <taxon>Bacillati</taxon>
        <taxon>Bacillota</taxon>
        <taxon>Bacilli</taxon>
        <taxon>Bacillales</taxon>
        <taxon>Caryophanaceae</taxon>
        <taxon>Savagea</taxon>
    </lineage>
</organism>
<dbReference type="EMBL" id="JADKPV010000005">
    <property type="protein sequence ID" value="MBF4501648.1"/>
    <property type="molecule type" value="Genomic_DNA"/>
</dbReference>
<comment type="function">
    <text evidence="3 14">Endonuclease that specifically degrades the RNA of RNA-DNA hybrids.</text>
</comment>
<keyword evidence="10 14" id="KW-0479">Metal-binding</keyword>
<comment type="caution">
    <text evidence="17">The sequence shown here is derived from an EMBL/GenBank/DDBJ whole genome shotgun (WGS) entry which is preliminary data.</text>
</comment>
<dbReference type="InterPro" id="IPR012337">
    <property type="entry name" value="RNaseH-like_sf"/>
</dbReference>
<dbReference type="Gene3D" id="3.30.420.10">
    <property type="entry name" value="Ribonuclease H-like superfamily/Ribonuclease H"/>
    <property type="match status" value="1"/>
</dbReference>
<dbReference type="InterPro" id="IPR024568">
    <property type="entry name" value="RNase_HIII_N"/>
</dbReference>
<evidence type="ECO:0000256" key="11">
    <source>
        <dbReference type="ARBA" id="ARBA00022759"/>
    </source>
</evidence>
<accession>A0A8J7G9F2</accession>
<dbReference type="PROSITE" id="PS51975">
    <property type="entry name" value="RNASE_H_2"/>
    <property type="match status" value="1"/>
</dbReference>
<comment type="subcellular location">
    <subcellularLocation>
        <location evidence="4 14">Cytoplasm</location>
    </subcellularLocation>
</comment>
<feature type="domain" description="RNase H type-2" evidence="16">
    <location>
        <begin position="106"/>
        <end position="322"/>
    </location>
</feature>
<dbReference type="InterPro" id="IPR024567">
    <property type="entry name" value="RNase_HII/HIII_dom"/>
</dbReference>
<dbReference type="InterPro" id="IPR004641">
    <property type="entry name" value="RNase_HIII"/>
</dbReference>
<sequence>MNVYVCYREKDGISLSNTTLVMTEREIEQLIERYQSNKIERNAPGVRFCFKVGTVTVTIYNSKKVLFQGGGAAELAQQFGSPNAPSPKRPSTKTTETHLPENLAALSVIGSDETGTGDYFGPITVTACFVPASEIGWVTEYGVKDSKMLTDDLMRQMAPALKESLIHSTLVLPNPKYNELQASGMSQGKMKGMMHNQALLHVLRKLDDTPYDYILIDQFAEASTYYRYLSDVPTVVNERVLFATKAEQIHVSVAAASILARVAFLEEMDQLSERAGVTIPKGASAKVDQVAARIWKQQGEDVLRSMTKWHFANTLKAKKKLT</sequence>
<dbReference type="CDD" id="cd14796">
    <property type="entry name" value="RNAse_HIII_N"/>
    <property type="match status" value="1"/>
</dbReference>
<dbReference type="Gene3D" id="3.30.310.10">
    <property type="entry name" value="TATA-Binding Protein"/>
    <property type="match status" value="1"/>
</dbReference>
<keyword evidence="8 14" id="KW-0963">Cytoplasm</keyword>
<comment type="cofactor">
    <cofactor evidence="2">
        <name>Mg(2+)</name>
        <dbReference type="ChEBI" id="CHEBI:18420"/>
    </cofactor>
</comment>
<evidence type="ECO:0000313" key="18">
    <source>
        <dbReference type="Proteomes" id="UP000622653"/>
    </source>
</evidence>
<feature type="binding site" evidence="14 15">
    <location>
        <position position="217"/>
    </location>
    <ligand>
        <name>a divalent metal cation</name>
        <dbReference type="ChEBI" id="CHEBI:60240"/>
    </ligand>
</feature>
<dbReference type="GO" id="GO:0006298">
    <property type="term" value="P:mismatch repair"/>
    <property type="evidence" value="ECO:0007669"/>
    <property type="project" value="TreeGrafter"/>
</dbReference>
<evidence type="ECO:0000256" key="3">
    <source>
        <dbReference type="ARBA" id="ARBA00004065"/>
    </source>
</evidence>
<evidence type="ECO:0000313" key="17">
    <source>
        <dbReference type="EMBL" id="MBF4501648.1"/>
    </source>
</evidence>
<comment type="similarity">
    <text evidence="5 14">Belongs to the RNase HII family. RnhC subfamily.</text>
</comment>
<comment type="cofactor">
    <cofactor evidence="14 15">
        <name>Mn(2+)</name>
        <dbReference type="ChEBI" id="CHEBI:29035"/>
    </cofactor>
    <cofactor evidence="14 15">
        <name>Mg(2+)</name>
        <dbReference type="ChEBI" id="CHEBI:18420"/>
    </cofactor>
    <text evidence="14 15">Manganese or magnesium. Binds 1 divalent metal ion per monomer in the absence of substrate. May bind a second metal ion after substrate binding.</text>
</comment>
<dbReference type="InterPro" id="IPR036397">
    <property type="entry name" value="RNaseH_sf"/>
</dbReference>
<gene>
    <name evidence="14" type="primary">rnhC</name>
    <name evidence="17" type="ORF">IRY55_09760</name>
</gene>
<proteinExistence type="inferred from homology"/>
<feature type="binding site" evidence="14 15">
    <location>
        <position position="113"/>
    </location>
    <ligand>
        <name>a divalent metal cation</name>
        <dbReference type="ChEBI" id="CHEBI:60240"/>
    </ligand>
</feature>
<dbReference type="InterPro" id="IPR001352">
    <property type="entry name" value="RNase_HII/HIII"/>
</dbReference>
<evidence type="ECO:0000256" key="5">
    <source>
        <dbReference type="ARBA" id="ARBA00008378"/>
    </source>
</evidence>
<dbReference type="Proteomes" id="UP000622653">
    <property type="component" value="Unassembled WGS sequence"/>
</dbReference>
<reference evidence="17" key="1">
    <citation type="submission" date="2020-11" db="EMBL/GenBank/DDBJ databases">
        <title>Multidrug resistant novel bacterium Savagea serpentis sp. nov., isolated from the scats of a vine snake (Ahaetulla nasuta).</title>
        <authorList>
            <person name="Venkata Ramana V."/>
            <person name="Vikas Patil S."/>
            <person name="Yogita Lugani V."/>
        </authorList>
    </citation>
    <scope>NUCLEOTIDE SEQUENCE</scope>
    <source>
        <strain evidence="17">SN6</strain>
    </source>
</reference>
<dbReference type="InterPro" id="IPR012295">
    <property type="entry name" value="TBP_dom_sf"/>
</dbReference>
<dbReference type="Pfam" id="PF01351">
    <property type="entry name" value="RNase_HII"/>
    <property type="match status" value="1"/>
</dbReference>
<keyword evidence="13 14" id="KW-0460">Magnesium</keyword>
<name>A0A8J7G9F2_9BACL</name>
<comment type="catalytic activity">
    <reaction evidence="1 14 15">
        <text>Endonucleolytic cleavage to 5'-phosphomonoester.</text>
        <dbReference type="EC" id="3.1.26.4"/>
    </reaction>
</comment>
<dbReference type="GO" id="GO:0043137">
    <property type="term" value="P:DNA replication, removal of RNA primer"/>
    <property type="evidence" value="ECO:0007669"/>
    <property type="project" value="TreeGrafter"/>
</dbReference>
<dbReference type="AlphaFoldDB" id="A0A8J7G9F2"/>
<dbReference type="CDD" id="cd06590">
    <property type="entry name" value="RNase_HII_bacteria_HIII_like"/>
    <property type="match status" value="1"/>
</dbReference>
<dbReference type="PIRSF" id="PIRSF037748">
    <property type="entry name" value="RnhC"/>
    <property type="match status" value="1"/>
</dbReference>
<protein>
    <recommendedName>
        <fullName evidence="7 14">Ribonuclease HIII</fullName>
        <shortName evidence="14">RNase HIII</shortName>
        <ecNumber evidence="6 14">3.1.26.4</ecNumber>
    </recommendedName>
</protein>
<evidence type="ECO:0000256" key="7">
    <source>
        <dbReference type="ARBA" id="ARBA00021407"/>
    </source>
</evidence>
<dbReference type="GO" id="GO:0004523">
    <property type="term" value="F:RNA-DNA hybrid ribonuclease activity"/>
    <property type="evidence" value="ECO:0007669"/>
    <property type="project" value="UniProtKB-UniRule"/>
</dbReference>